<dbReference type="GO" id="GO:0005737">
    <property type="term" value="C:cytoplasm"/>
    <property type="evidence" value="ECO:0007669"/>
    <property type="project" value="TreeGrafter"/>
</dbReference>
<dbReference type="PANTHER" id="PTHR10513">
    <property type="entry name" value="DEOXYNUCLEOSIDE KINASE"/>
    <property type="match status" value="1"/>
</dbReference>
<dbReference type="GO" id="GO:0019136">
    <property type="term" value="F:deoxynucleoside kinase activity"/>
    <property type="evidence" value="ECO:0007669"/>
    <property type="project" value="InterPro"/>
</dbReference>
<dbReference type="InterPro" id="IPR027417">
    <property type="entry name" value="P-loop_NTPase"/>
</dbReference>
<proteinExistence type="predicted"/>
<sequence length="226" mass="26493">MAQYVNNMETIFVSIEGNIGSGKSTLLANLKDHFKNDGRVVFLKEPVDEWEKIQDSQGNTMLQKFYGDQCAYAFSFQMMAYISRLAEFKKAVKENPEATIFITERSLDTDKYVFAQMLFDDNKIEDVNYQIYTRWFDVFANEFQINNVIYVKTDPDICHNRILKRSRTGEDSIPLEYLKNCHEYHENMITKSITAPCLQLDGNVDIYETVETVQQWINQIKHFLQV</sequence>
<feature type="domain" description="Deoxynucleoside kinase" evidence="1">
    <location>
        <begin position="13"/>
        <end position="224"/>
    </location>
</feature>
<dbReference type="Gene3D" id="3.40.50.300">
    <property type="entry name" value="P-loop containing nucleotide triphosphate hydrolases"/>
    <property type="match status" value="1"/>
</dbReference>
<reference evidence="2" key="1">
    <citation type="journal article" date="2020" name="Nature">
        <title>Giant virus diversity and host interactions through global metagenomics.</title>
        <authorList>
            <person name="Schulz F."/>
            <person name="Roux S."/>
            <person name="Paez-Espino D."/>
            <person name="Jungbluth S."/>
            <person name="Walsh D.A."/>
            <person name="Denef V.J."/>
            <person name="McMahon K.D."/>
            <person name="Konstantinidis K.T."/>
            <person name="Eloe-Fadrosh E.A."/>
            <person name="Kyrpides N.C."/>
            <person name="Woyke T."/>
        </authorList>
    </citation>
    <scope>NUCLEOTIDE SEQUENCE</scope>
    <source>
        <strain evidence="2">GVMAG-M-3300023184-165</strain>
    </source>
</reference>
<dbReference type="GO" id="GO:0005524">
    <property type="term" value="F:ATP binding"/>
    <property type="evidence" value="ECO:0007669"/>
    <property type="project" value="InterPro"/>
</dbReference>
<dbReference type="EMBL" id="MN740004">
    <property type="protein sequence ID" value="QHT82794.1"/>
    <property type="molecule type" value="Genomic_DNA"/>
</dbReference>
<organism evidence="2">
    <name type="scientific">viral metagenome</name>
    <dbReference type="NCBI Taxonomy" id="1070528"/>
    <lineage>
        <taxon>unclassified sequences</taxon>
        <taxon>metagenomes</taxon>
        <taxon>organismal metagenomes</taxon>
    </lineage>
</organism>
<evidence type="ECO:0000313" key="2">
    <source>
        <dbReference type="EMBL" id="QHT82794.1"/>
    </source>
</evidence>
<dbReference type="InterPro" id="IPR031314">
    <property type="entry name" value="DNK_dom"/>
</dbReference>
<dbReference type="InterPro" id="IPR002624">
    <property type="entry name" value="DCK/DGK"/>
</dbReference>
<name>A0A6C0HQU1_9ZZZZ</name>
<evidence type="ECO:0000259" key="1">
    <source>
        <dbReference type="Pfam" id="PF01712"/>
    </source>
</evidence>
<dbReference type="SUPFAM" id="SSF52540">
    <property type="entry name" value="P-loop containing nucleoside triphosphate hydrolases"/>
    <property type="match status" value="1"/>
</dbReference>
<dbReference type="PIRSF" id="PIRSF000705">
    <property type="entry name" value="DNK"/>
    <property type="match status" value="1"/>
</dbReference>
<dbReference type="InterPro" id="IPR050566">
    <property type="entry name" value="Deoxyribonucleoside_kinase"/>
</dbReference>
<dbReference type="CDD" id="cd01673">
    <property type="entry name" value="dNK"/>
    <property type="match status" value="1"/>
</dbReference>
<dbReference type="Pfam" id="PF01712">
    <property type="entry name" value="dNK"/>
    <property type="match status" value="1"/>
</dbReference>
<dbReference type="AlphaFoldDB" id="A0A6C0HQU1"/>
<protein>
    <recommendedName>
        <fullName evidence="1">Deoxynucleoside kinase domain-containing protein</fullName>
    </recommendedName>
</protein>
<dbReference type="PANTHER" id="PTHR10513:SF35">
    <property type="entry name" value="DEOXYADENOSINE KINASE"/>
    <property type="match status" value="1"/>
</dbReference>
<accession>A0A6C0HQU1</accession>